<proteinExistence type="predicted"/>
<evidence type="ECO:0000313" key="6">
    <source>
        <dbReference type="EMBL" id="PZW43997.1"/>
    </source>
</evidence>
<evidence type="ECO:0000313" key="7">
    <source>
        <dbReference type="Proteomes" id="UP000249542"/>
    </source>
</evidence>
<dbReference type="Pfam" id="PF02674">
    <property type="entry name" value="Colicin_V"/>
    <property type="match status" value="1"/>
</dbReference>
<evidence type="ECO:0000256" key="5">
    <source>
        <dbReference type="SAM" id="Phobius"/>
    </source>
</evidence>
<comment type="caution">
    <text evidence="6">The sequence shown here is derived from an EMBL/GenBank/DDBJ whole genome shotgun (WGS) entry which is preliminary data.</text>
</comment>
<keyword evidence="7" id="KW-1185">Reference proteome</keyword>
<reference evidence="6 7" key="1">
    <citation type="submission" date="2018-06" db="EMBL/GenBank/DDBJ databases">
        <title>Genomic Encyclopedia of Archaeal and Bacterial Type Strains, Phase II (KMG-II): from individual species to whole genera.</title>
        <authorList>
            <person name="Goeker M."/>
        </authorList>
    </citation>
    <scope>NUCLEOTIDE SEQUENCE [LARGE SCALE GENOMIC DNA]</scope>
    <source>
        <strain evidence="6 7">DSM 15361</strain>
    </source>
</reference>
<gene>
    <name evidence="6" type="ORF">LX95_00326</name>
</gene>
<dbReference type="PANTHER" id="PTHR37306:SF1">
    <property type="entry name" value="COLICIN V PRODUCTION PROTEIN"/>
    <property type="match status" value="1"/>
</dbReference>
<keyword evidence="2 5" id="KW-0812">Transmembrane</keyword>
<dbReference type="RefSeq" id="WP_111539672.1">
    <property type="nucleotide sequence ID" value="NZ_QKYV01000001.1"/>
</dbReference>
<dbReference type="Proteomes" id="UP000249542">
    <property type="component" value="Unassembled WGS sequence"/>
</dbReference>
<name>A0A2W7IWX5_9FLAO</name>
<feature type="transmembrane region" description="Helical" evidence="5">
    <location>
        <begin position="61"/>
        <end position="82"/>
    </location>
</feature>
<evidence type="ECO:0000256" key="2">
    <source>
        <dbReference type="ARBA" id="ARBA00022692"/>
    </source>
</evidence>
<sequence>MNVIDIILGIILLFGLIRGVMRGFIIELASLVALIVGIYGAIHFSYFAFEFLQNQFDWDEQYIQLTAFAITFILIVIFVLLIGKLLTKLVGAIALGIVNRILGGLFGILKMAFITSVLIMFISSFNDKANFIEKEKLEKSILYNPIELIAPTFLPQILSKVSLEMEESDL</sequence>
<comment type="subcellular location">
    <subcellularLocation>
        <location evidence="1">Membrane</location>
        <topology evidence="1">Multi-pass membrane protein</topology>
    </subcellularLocation>
</comment>
<protein>
    <submittedName>
        <fullName evidence="6">Membrane protein required for colicin V production</fullName>
    </submittedName>
</protein>
<dbReference type="GO" id="GO:0016020">
    <property type="term" value="C:membrane"/>
    <property type="evidence" value="ECO:0007669"/>
    <property type="project" value="UniProtKB-SubCell"/>
</dbReference>
<dbReference type="AlphaFoldDB" id="A0A2W7IWX5"/>
<dbReference type="GO" id="GO:0009403">
    <property type="term" value="P:toxin biosynthetic process"/>
    <property type="evidence" value="ECO:0007669"/>
    <property type="project" value="InterPro"/>
</dbReference>
<keyword evidence="4 5" id="KW-0472">Membrane</keyword>
<keyword evidence="3 5" id="KW-1133">Transmembrane helix</keyword>
<dbReference type="EMBL" id="QKYV01000001">
    <property type="protein sequence ID" value="PZW43997.1"/>
    <property type="molecule type" value="Genomic_DNA"/>
</dbReference>
<evidence type="ECO:0000256" key="4">
    <source>
        <dbReference type="ARBA" id="ARBA00023136"/>
    </source>
</evidence>
<dbReference type="PANTHER" id="PTHR37306">
    <property type="entry name" value="COLICIN V PRODUCTION PROTEIN"/>
    <property type="match status" value="1"/>
</dbReference>
<accession>A0A2W7IWX5</accession>
<evidence type="ECO:0000256" key="3">
    <source>
        <dbReference type="ARBA" id="ARBA00022989"/>
    </source>
</evidence>
<dbReference type="InterPro" id="IPR003825">
    <property type="entry name" value="Colicin-V_CvpA"/>
</dbReference>
<feature type="transmembrane region" description="Helical" evidence="5">
    <location>
        <begin position="89"/>
        <end position="122"/>
    </location>
</feature>
<feature type="transmembrane region" description="Helical" evidence="5">
    <location>
        <begin position="28"/>
        <end position="49"/>
    </location>
</feature>
<feature type="transmembrane region" description="Helical" evidence="5">
    <location>
        <begin position="6"/>
        <end position="21"/>
    </location>
</feature>
<evidence type="ECO:0000256" key="1">
    <source>
        <dbReference type="ARBA" id="ARBA00004141"/>
    </source>
</evidence>
<organism evidence="6 7">
    <name type="scientific">Mesonia algae</name>
    <dbReference type="NCBI Taxonomy" id="213248"/>
    <lineage>
        <taxon>Bacteria</taxon>
        <taxon>Pseudomonadati</taxon>
        <taxon>Bacteroidota</taxon>
        <taxon>Flavobacteriia</taxon>
        <taxon>Flavobacteriales</taxon>
        <taxon>Flavobacteriaceae</taxon>
        <taxon>Mesonia</taxon>
    </lineage>
</organism>